<dbReference type="EMBL" id="CACTIH010005979">
    <property type="protein sequence ID" value="CAA3003523.1"/>
    <property type="molecule type" value="Genomic_DNA"/>
</dbReference>
<evidence type="ECO:0000259" key="1">
    <source>
        <dbReference type="Pfam" id="PF25597"/>
    </source>
</evidence>
<dbReference type="Gramene" id="OE9A078185T1">
    <property type="protein sequence ID" value="OE9A078185C1"/>
    <property type="gene ID" value="OE9A078185"/>
</dbReference>
<feature type="domain" description="Retroviral polymerase SH3-like" evidence="1">
    <location>
        <begin position="1"/>
        <end position="34"/>
    </location>
</feature>
<name>A0A8S0TJA5_OLEEU</name>
<accession>A0A8S0TJA5</accession>
<sequence>YPEGVKGYRLWDRSQKGVKIIISKDVTFNENEIPCIKGKTEPESEVESESEYIATTEVIKEALWLRGVLHELCVLNDYV</sequence>
<dbReference type="OrthoDB" id="6776856at2759"/>
<protein>
    <submittedName>
        <fullName evidence="2">Retrovirus-related Pol poly from transposon TNT 1-94</fullName>
    </submittedName>
</protein>
<comment type="caution">
    <text evidence="2">The sequence shown here is derived from an EMBL/GenBank/DDBJ whole genome shotgun (WGS) entry which is preliminary data.</text>
</comment>
<evidence type="ECO:0000313" key="3">
    <source>
        <dbReference type="Proteomes" id="UP000594638"/>
    </source>
</evidence>
<feature type="non-terminal residue" evidence="2">
    <location>
        <position position="79"/>
    </location>
</feature>
<keyword evidence="3" id="KW-1185">Reference proteome</keyword>
<dbReference type="AlphaFoldDB" id="A0A8S0TJA5"/>
<reference evidence="2 3" key="1">
    <citation type="submission" date="2019-12" db="EMBL/GenBank/DDBJ databases">
        <authorList>
            <person name="Alioto T."/>
            <person name="Alioto T."/>
            <person name="Gomez Garrido J."/>
        </authorList>
    </citation>
    <scope>NUCLEOTIDE SEQUENCE [LARGE SCALE GENOMIC DNA]</scope>
</reference>
<gene>
    <name evidence="2" type="ORF">OLEA9_A078185</name>
</gene>
<dbReference type="Pfam" id="PF25597">
    <property type="entry name" value="SH3_retrovirus"/>
    <property type="match status" value="1"/>
</dbReference>
<evidence type="ECO:0000313" key="2">
    <source>
        <dbReference type="EMBL" id="CAA3003523.1"/>
    </source>
</evidence>
<feature type="non-terminal residue" evidence="2">
    <location>
        <position position="1"/>
    </location>
</feature>
<proteinExistence type="predicted"/>
<organism evidence="2 3">
    <name type="scientific">Olea europaea subsp. europaea</name>
    <dbReference type="NCBI Taxonomy" id="158383"/>
    <lineage>
        <taxon>Eukaryota</taxon>
        <taxon>Viridiplantae</taxon>
        <taxon>Streptophyta</taxon>
        <taxon>Embryophyta</taxon>
        <taxon>Tracheophyta</taxon>
        <taxon>Spermatophyta</taxon>
        <taxon>Magnoliopsida</taxon>
        <taxon>eudicotyledons</taxon>
        <taxon>Gunneridae</taxon>
        <taxon>Pentapetalae</taxon>
        <taxon>asterids</taxon>
        <taxon>lamiids</taxon>
        <taxon>Lamiales</taxon>
        <taxon>Oleaceae</taxon>
        <taxon>Oleeae</taxon>
        <taxon>Olea</taxon>
    </lineage>
</organism>
<dbReference type="Proteomes" id="UP000594638">
    <property type="component" value="Unassembled WGS sequence"/>
</dbReference>
<dbReference type="InterPro" id="IPR057670">
    <property type="entry name" value="SH3_retrovirus"/>
</dbReference>